<keyword evidence="2" id="KW-1185">Reference proteome</keyword>
<name>A0ACB6QZV1_9PLEO</name>
<comment type="caution">
    <text evidence="1">The sequence shown here is derived from an EMBL/GenBank/DDBJ whole genome shotgun (WGS) entry which is preliminary data.</text>
</comment>
<proteinExistence type="predicted"/>
<reference evidence="1" key="1">
    <citation type="journal article" date="2020" name="Stud. Mycol.">
        <title>101 Dothideomycetes genomes: a test case for predicting lifestyles and emergence of pathogens.</title>
        <authorList>
            <person name="Haridas S."/>
            <person name="Albert R."/>
            <person name="Binder M."/>
            <person name="Bloem J."/>
            <person name="Labutti K."/>
            <person name="Salamov A."/>
            <person name="Andreopoulos B."/>
            <person name="Baker S."/>
            <person name="Barry K."/>
            <person name="Bills G."/>
            <person name="Bluhm B."/>
            <person name="Cannon C."/>
            <person name="Castanera R."/>
            <person name="Culley D."/>
            <person name="Daum C."/>
            <person name="Ezra D."/>
            <person name="Gonzalez J."/>
            <person name="Henrissat B."/>
            <person name="Kuo A."/>
            <person name="Liang C."/>
            <person name="Lipzen A."/>
            <person name="Lutzoni F."/>
            <person name="Magnuson J."/>
            <person name="Mondo S."/>
            <person name="Nolan M."/>
            <person name="Ohm R."/>
            <person name="Pangilinan J."/>
            <person name="Park H.-J."/>
            <person name="Ramirez L."/>
            <person name="Alfaro M."/>
            <person name="Sun H."/>
            <person name="Tritt A."/>
            <person name="Yoshinaga Y."/>
            <person name="Zwiers L.-H."/>
            <person name="Turgeon B."/>
            <person name="Goodwin S."/>
            <person name="Spatafora J."/>
            <person name="Crous P."/>
            <person name="Grigoriev I."/>
        </authorList>
    </citation>
    <scope>NUCLEOTIDE SEQUENCE</scope>
    <source>
        <strain evidence="1">ATCC 200398</strain>
    </source>
</reference>
<evidence type="ECO:0000313" key="2">
    <source>
        <dbReference type="Proteomes" id="UP000799755"/>
    </source>
</evidence>
<dbReference type="Proteomes" id="UP000799755">
    <property type="component" value="Unassembled WGS sequence"/>
</dbReference>
<organism evidence="1 2">
    <name type="scientific">Lindgomyces ingoldianus</name>
    <dbReference type="NCBI Taxonomy" id="673940"/>
    <lineage>
        <taxon>Eukaryota</taxon>
        <taxon>Fungi</taxon>
        <taxon>Dikarya</taxon>
        <taxon>Ascomycota</taxon>
        <taxon>Pezizomycotina</taxon>
        <taxon>Dothideomycetes</taxon>
        <taxon>Pleosporomycetidae</taxon>
        <taxon>Pleosporales</taxon>
        <taxon>Lindgomycetaceae</taxon>
        <taxon>Lindgomyces</taxon>
    </lineage>
</organism>
<evidence type="ECO:0000313" key="1">
    <source>
        <dbReference type="EMBL" id="KAF2472456.1"/>
    </source>
</evidence>
<gene>
    <name evidence="1" type="ORF">BDR25DRAFT_353473</name>
</gene>
<dbReference type="EMBL" id="MU003502">
    <property type="protein sequence ID" value="KAF2472456.1"/>
    <property type="molecule type" value="Genomic_DNA"/>
</dbReference>
<sequence>MANLQSNKILVLEVDADADRLIFLRLDTTGWKAYQTSDVKHLLLSELVSLVYHVNKYDFLYCLAQYIINKRGFYPYCVAKSLQQPAAPSGGFSPGLLVPDVLLNPLLPVKPLIPSHRHIATIVCALLFKGRSALRGSSNIAHTMLFRYLQSFGPNFNLARSDYKYSPENVENEVQMIQSFMIRGASER</sequence>
<accession>A0ACB6QZV1</accession>
<protein>
    <submittedName>
        <fullName evidence="1">Uncharacterized protein</fullName>
    </submittedName>
</protein>